<comment type="caution">
    <text evidence="2">The sequence shown here is derived from an EMBL/GenBank/DDBJ whole genome shotgun (WGS) entry which is preliminary data.</text>
</comment>
<dbReference type="PATRIC" id="fig|1280948.3.peg.158"/>
<feature type="compositionally biased region" description="Polar residues" evidence="1">
    <location>
        <begin position="115"/>
        <end position="124"/>
    </location>
</feature>
<reference evidence="2 3" key="1">
    <citation type="journal article" date="2014" name="Antonie Van Leeuwenhoek">
        <title>Hyphomonas beringensis sp. nov. and Hyphomonas chukchiensis sp. nov., isolated from surface seawater of the Bering Sea and Chukchi Sea.</title>
        <authorList>
            <person name="Li C."/>
            <person name="Lai Q."/>
            <person name="Li G."/>
            <person name="Dong C."/>
            <person name="Wang J."/>
            <person name="Liao Y."/>
            <person name="Shao Z."/>
        </authorList>
    </citation>
    <scope>NUCLEOTIDE SEQUENCE [LARGE SCALE GENOMIC DNA]</scope>
    <source>
        <strain evidence="2 3">22II1-22F38</strain>
    </source>
</reference>
<dbReference type="RefSeq" id="WP_035546958.1">
    <property type="nucleotide sequence ID" value="NZ_AWFH01000001.1"/>
</dbReference>
<protein>
    <submittedName>
        <fullName evidence="2">Uncharacterized protein</fullName>
    </submittedName>
</protein>
<dbReference type="EMBL" id="AWFH01000001">
    <property type="protein sequence ID" value="KCZ64944.1"/>
    <property type="molecule type" value="Genomic_DNA"/>
</dbReference>
<name>A0A059EAP2_9PROT</name>
<dbReference type="STRING" id="1280948.HY36_00815"/>
<proteinExistence type="predicted"/>
<evidence type="ECO:0000256" key="1">
    <source>
        <dbReference type="SAM" id="MobiDB-lite"/>
    </source>
</evidence>
<dbReference type="OrthoDB" id="9873117at2"/>
<dbReference type="Proteomes" id="UP000024547">
    <property type="component" value="Unassembled WGS sequence"/>
</dbReference>
<dbReference type="AlphaFoldDB" id="A0A059EAP2"/>
<feature type="region of interest" description="Disordered" evidence="1">
    <location>
        <begin position="110"/>
        <end position="130"/>
    </location>
</feature>
<evidence type="ECO:0000313" key="3">
    <source>
        <dbReference type="Proteomes" id="UP000024547"/>
    </source>
</evidence>
<sequence length="130" mass="14440">MTGLLAPPAQLPPHLQRFRVWIWLQLVMLRLYVRAVKGARASFLTGIDRNGNVHIVAIGDTLAERRAAPWRFTPSKAFRMAMSEDEDVAVGICSPRPKTKPGIDFMVPSIPNPGLSRNEQNTANLPLPET</sequence>
<accession>A0A059EAP2</accession>
<evidence type="ECO:0000313" key="2">
    <source>
        <dbReference type="EMBL" id="KCZ64944.1"/>
    </source>
</evidence>
<gene>
    <name evidence="2" type="ORF">HY36_00815</name>
</gene>
<organism evidence="2 3">
    <name type="scientific">Hyphomonas atlantica</name>
    <dbReference type="NCBI Taxonomy" id="1280948"/>
    <lineage>
        <taxon>Bacteria</taxon>
        <taxon>Pseudomonadati</taxon>
        <taxon>Pseudomonadota</taxon>
        <taxon>Alphaproteobacteria</taxon>
        <taxon>Hyphomonadales</taxon>
        <taxon>Hyphomonadaceae</taxon>
        <taxon>Hyphomonas</taxon>
    </lineage>
</organism>
<keyword evidence="3" id="KW-1185">Reference proteome</keyword>